<comment type="subcellular location">
    <subcellularLocation>
        <location evidence="1 9">Secreted</location>
    </subcellularLocation>
</comment>
<evidence type="ECO:0000256" key="6">
    <source>
        <dbReference type="ARBA" id="ARBA00023180"/>
    </source>
</evidence>
<organism evidence="10 11">
    <name type="scientific">Fusarium tricinctum</name>
    <dbReference type="NCBI Taxonomy" id="61284"/>
    <lineage>
        <taxon>Eukaryota</taxon>
        <taxon>Fungi</taxon>
        <taxon>Dikarya</taxon>
        <taxon>Ascomycota</taxon>
        <taxon>Pezizomycotina</taxon>
        <taxon>Sordariomycetes</taxon>
        <taxon>Hypocreomycetidae</taxon>
        <taxon>Hypocreales</taxon>
        <taxon>Nectriaceae</taxon>
        <taxon>Fusarium</taxon>
        <taxon>Fusarium tricinctum species complex</taxon>
    </lineage>
</organism>
<dbReference type="InterPro" id="IPR010126">
    <property type="entry name" value="Esterase_phb"/>
</dbReference>
<evidence type="ECO:0000313" key="10">
    <source>
        <dbReference type="EMBL" id="KAH7239540.1"/>
    </source>
</evidence>
<dbReference type="OrthoDB" id="2425929at2759"/>
<evidence type="ECO:0000256" key="5">
    <source>
        <dbReference type="ARBA" id="ARBA00022801"/>
    </source>
</evidence>
<dbReference type="PANTHER" id="PTHR43037">
    <property type="entry name" value="UNNAMED PRODUCT-RELATED"/>
    <property type="match status" value="1"/>
</dbReference>
<keyword evidence="11" id="KW-1185">Reference proteome</keyword>
<evidence type="ECO:0000256" key="7">
    <source>
        <dbReference type="ARBA" id="ARBA00023277"/>
    </source>
</evidence>
<dbReference type="GO" id="GO:0005576">
    <property type="term" value="C:extracellular region"/>
    <property type="evidence" value="ECO:0007669"/>
    <property type="project" value="UniProtKB-SubCell"/>
</dbReference>
<sequence>MLDSFSPRKVLTTLILGAGLVAAQFPPQGAPQGAPQAPGQLQAITNFGPTYNTQLQLQAYIPTKLPANPAVILALHMCGGTGQQYFQQTNYKTLADQKGVVVLYPSSPKDSQCWDVASKQTLTHNGKGDSEVLVGMVDWAINQFKADPKKVFVTGSSSGCMMTNVLAATYPDRFAAATCYSGVAAGCMAGAPGSSPISSGRVCSDGKVQKSGQDWAKQVHAMYPGYTGSYPKFKTFHGTADYFVTYQNFLEQVKEWSTIHGVSSTGKKTDGSGYTTETFGDGSKFVSVSAAGVGHTVPVHPDLDFQWFGLV</sequence>
<keyword evidence="3 9" id="KW-0964">Secreted</keyword>
<feature type="signal peptide" evidence="9">
    <location>
        <begin position="1"/>
        <end position="23"/>
    </location>
</feature>
<dbReference type="InterPro" id="IPR050955">
    <property type="entry name" value="Plant_Biomass_Hydrol_Est"/>
</dbReference>
<dbReference type="GO" id="GO:0045493">
    <property type="term" value="P:xylan catabolic process"/>
    <property type="evidence" value="ECO:0007669"/>
    <property type="project" value="UniProtKB-UniRule"/>
</dbReference>
<dbReference type="SUPFAM" id="SSF53474">
    <property type="entry name" value="alpha/beta-Hydrolases"/>
    <property type="match status" value="2"/>
</dbReference>
<evidence type="ECO:0000256" key="8">
    <source>
        <dbReference type="ARBA" id="ARBA00023326"/>
    </source>
</evidence>
<dbReference type="EMBL" id="JAGPXF010000006">
    <property type="protein sequence ID" value="KAH7239540.1"/>
    <property type="molecule type" value="Genomic_DNA"/>
</dbReference>
<name>A0A8K0W9U9_9HYPO</name>
<dbReference type="EC" id="3.1.1.-" evidence="9"/>
<comment type="caution">
    <text evidence="10">The sequence shown here is derived from an EMBL/GenBank/DDBJ whole genome shotgun (WGS) entry which is preliminary data.</text>
</comment>
<reference evidence="10" key="1">
    <citation type="journal article" date="2021" name="Nat. Commun.">
        <title>Genetic determinants of endophytism in the Arabidopsis root mycobiome.</title>
        <authorList>
            <person name="Mesny F."/>
            <person name="Miyauchi S."/>
            <person name="Thiergart T."/>
            <person name="Pickel B."/>
            <person name="Atanasova L."/>
            <person name="Karlsson M."/>
            <person name="Huettel B."/>
            <person name="Barry K.W."/>
            <person name="Haridas S."/>
            <person name="Chen C."/>
            <person name="Bauer D."/>
            <person name="Andreopoulos W."/>
            <person name="Pangilinan J."/>
            <person name="LaButti K."/>
            <person name="Riley R."/>
            <person name="Lipzen A."/>
            <person name="Clum A."/>
            <person name="Drula E."/>
            <person name="Henrissat B."/>
            <person name="Kohler A."/>
            <person name="Grigoriev I.V."/>
            <person name="Martin F.M."/>
            <person name="Hacquard S."/>
        </authorList>
    </citation>
    <scope>NUCLEOTIDE SEQUENCE</scope>
    <source>
        <strain evidence="10">MPI-SDFR-AT-0068</strain>
    </source>
</reference>
<dbReference type="PANTHER" id="PTHR43037:SF3">
    <property type="entry name" value="FERULOYL ESTERASE B"/>
    <property type="match status" value="1"/>
</dbReference>
<dbReference type="InterPro" id="IPR029058">
    <property type="entry name" value="AB_hydrolase_fold"/>
</dbReference>
<evidence type="ECO:0000256" key="1">
    <source>
        <dbReference type="ARBA" id="ARBA00004613"/>
    </source>
</evidence>
<dbReference type="GO" id="GO:0052689">
    <property type="term" value="F:carboxylic ester hydrolase activity"/>
    <property type="evidence" value="ECO:0007669"/>
    <property type="project" value="UniProtKB-KW"/>
</dbReference>
<comment type="similarity">
    <text evidence="9">Belongs to the carbohydrate esterase 1 (CE1) family.</text>
</comment>
<dbReference type="Gene3D" id="3.40.50.1820">
    <property type="entry name" value="alpha/beta hydrolase"/>
    <property type="match status" value="1"/>
</dbReference>
<dbReference type="NCBIfam" id="TIGR01840">
    <property type="entry name" value="esterase_phb"/>
    <property type="match status" value="1"/>
</dbReference>
<keyword evidence="2 9" id="KW-0719">Serine esterase</keyword>
<evidence type="ECO:0000256" key="9">
    <source>
        <dbReference type="RuleBase" id="RU367147"/>
    </source>
</evidence>
<dbReference type="Pfam" id="PF10503">
    <property type="entry name" value="Esterase_PHB"/>
    <property type="match status" value="1"/>
</dbReference>
<keyword evidence="7 9" id="KW-0119">Carbohydrate metabolism</keyword>
<dbReference type="AlphaFoldDB" id="A0A8K0W9U9"/>
<feature type="chain" id="PRO_5035488421" description="Carboxylic ester hydrolase" evidence="9">
    <location>
        <begin position="24"/>
        <end position="311"/>
    </location>
</feature>
<keyword evidence="6" id="KW-0325">Glycoprotein</keyword>
<proteinExistence type="inferred from homology"/>
<accession>A0A8K0W9U9</accession>
<comment type="function">
    <text evidence="9">Esterase involved in the hydrolysis of xylan, a major structural heterogeneous polysaccharide found in plant biomass representing the second most abundant polysaccharide in the biosphere, after cellulose.</text>
</comment>
<evidence type="ECO:0000256" key="4">
    <source>
        <dbReference type="ARBA" id="ARBA00022729"/>
    </source>
</evidence>
<keyword evidence="8 9" id="KW-0624">Polysaccharide degradation</keyword>
<evidence type="ECO:0000256" key="3">
    <source>
        <dbReference type="ARBA" id="ARBA00022525"/>
    </source>
</evidence>
<protein>
    <recommendedName>
        <fullName evidence="9">Carboxylic ester hydrolase</fullName>
        <ecNumber evidence="9">3.1.1.-</ecNumber>
    </recommendedName>
</protein>
<evidence type="ECO:0000313" key="11">
    <source>
        <dbReference type="Proteomes" id="UP000813427"/>
    </source>
</evidence>
<keyword evidence="4 9" id="KW-0732">Signal</keyword>
<evidence type="ECO:0000256" key="2">
    <source>
        <dbReference type="ARBA" id="ARBA00022487"/>
    </source>
</evidence>
<gene>
    <name evidence="10" type="ORF">BKA59DRAFT_458853</name>
</gene>
<keyword evidence="5 9" id="KW-0378">Hydrolase</keyword>
<dbReference type="Proteomes" id="UP000813427">
    <property type="component" value="Unassembled WGS sequence"/>
</dbReference>